<dbReference type="InterPro" id="IPR001683">
    <property type="entry name" value="PX_dom"/>
</dbReference>
<feature type="region of interest" description="Disordered" evidence="1">
    <location>
        <begin position="442"/>
        <end position="495"/>
    </location>
</feature>
<feature type="region of interest" description="Disordered" evidence="1">
    <location>
        <begin position="624"/>
        <end position="643"/>
    </location>
</feature>
<feature type="compositionally biased region" description="Low complexity" evidence="1">
    <location>
        <begin position="459"/>
        <end position="468"/>
    </location>
</feature>
<dbReference type="PROSITE" id="PS50004">
    <property type="entry name" value="C2"/>
    <property type="match status" value="1"/>
</dbReference>
<dbReference type="GO" id="GO:0006887">
    <property type="term" value="P:exocytosis"/>
    <property type="evidence" value="ECO:0007669"/>
    <property type="project" value="TreeGrafter"/>
</dbReference>
<keyword evidence="5" id="KW-1185">Reference proteome</keyword>
<feature type="domain" description="PX" evidence="3">
    <location>
        <begin position="505"/>
        <end position="621"/>
    </location>
</feature>
<feature type="compositionally biased region" description="Acidic residues" evidence="1">
    <location>
        <begin position="128"/>
        <end position="157"/>
    </location>
</feature>
<dbReference type="InterPro" id="IPR000008">
    <property type="entry name" value="C2_dom"/>
</dbReference>
<dbReference type="PANTHER" id="PTHR45716:SF2">
    <property type="entry name" value="BITESIZE, ISOFORM I"/>
    <property type="match status" value="1"/>
</dbReference>
<organism evidence="4 5">
    <name type="scientific">Synaphobranchus kaupii</name>
    <name type="common">Kaup's arrowtooth eel</name>
    <dbReference type="NCBI Taxonomy" id="118154"/>
    <lineage>
        <taxon>Eukaryota</taxon>
        <taxon>Metazoa</taxon>
        <taxon>Chordata</taxon>
        <taxon>Craniata</taxon>
        <taxon>Vertebrata</taxon>
        <taxon>Euteleostomi</taxon>
        <taxon>Actinopterygii</taxon>
        <taxon>Neopterygii</taxon>
        <taxon>Teleostei</taxon>
        <taxon>Anguilliformes</taxon>
        <taxon>Synaphobranchidae</taxon>
        <taxon>Synaphobranchus</taxon>
    </lineage>
</organism>
<dbReference type="SUPFAM" id="SSF49562">
    <property type="entry name" value="C2 domain (Calcium/lipid-binding domain, CaLB)"/>
    <property type="match status" value="1"/>
</dbReference>
<dbReference type="FunFam" id="2.60.40.150:FF:000036">
    <property type="entry name" value="phosphatidylinositol 4-phosphate 3-kinase C2 domain-containing subunit beta"/>
    <property type="match status" value="1"/>
</dbReference>
<dbReference type="SMART" id="SM00312">
    <property type="entry name" value="PX"/>
    <property type="match status" value="1"/>
</dbReference>
<dbReference type="Gene3D" id="2.60.40.150">
    <property type="entry name" value="C2 domain"/>
    <property type="match status" value="1"/>
</dbReference>
<proteinExistence type="predicted"/>
<dbReference type="GO" id="GO:0035091">
    <property type="term" value="F:phosphatidylinositol binding"/>
    <property type="evidence" value="ECO:0007669"/>
    <property type="project" value="InterPro"/>
</dbReference>
<dbReference type="SUPFAM" id="SSF64268">
    <property type="entry name" value="PX domain"/>
    <property type="match status" value="1"/>
</dbReference>
<dbReference type="InterPro" id="IPR035892">
    <property type="entry name" value="C2_domain_sf"/>
</dbReference>
<evidence type="ECO:0000313" key="5">
    <source>
        <dbReference type="Proteomes" id="UP001152622"/>
    </source>
</evidence>
<dbReference type="PROSITE" id="PS50195">
    <property type="entry name" value="PX"/>
    <property type="match status" value="1"/>
</dbReference>
<dbReference type="InterPro" id="IPR036871">
    <property type="entry name" value="PX_dom_sf"/>
</dbReference>
<dbReference type="EMBL" id="JAINUF010000016">
    <property type="protein sequence ID" value="KAJ8340008.1"/>
    <property type="molecule type" value="Genomic_DNA"/>
</dbReference>
<feature type="region of interest" description="Disordered" evidence="1">
    <location>
        <begin position="1"/>
        <end position="34"/>
    </location>
</feature>
<dbReference type="Gene3D" id="1.10.287.3160">
    <property type="match status" value="1"/>
</dbReference>
<dbReference type="Proteomes" id="UP001152622">
    <property type="component" value="Chromosome 16"/>
</dbReference>
<feature type="domain" description="C2" evidence="2">
    <location>
        <begin position="645"/>
        <end position="764"/>
    </location>
</feature>
<evidence type="ECO:0000313" key="4">
    <source>
        <dbReference type="EMBL" id="KAJ8340008.1"/>
    </source>
</evidence>
<dbReference type="PANTHER" id="PTHR45716">
    <property type="entry name" value="BITESIZE, ISOFORM I"/>
    <property type="match status" value="1"/>
</dbReference>
<feature type="region of interest" description="Disordered" evidence="1">
    <location>
        <begin position="128"/>
        <end position="178"/>
    </location>
</feature>
<protein>
    <submittedName>
        <fullName evidence="4">Uncharacterized protein</fullName>
    </submittedName>
</protein>
<dbReference type="SMART" id="SM00239">
    <property type="entry name" value="C2"/>
    <property type="match status" value="1"/>
</dbReference>
<evidence type="ECO:0000259" key="2">
    <source>
        <dbReference type="PROSITE" id="PS50004"/>
    </source>
</evidence>
<name>A0A9Q1EJQ6_SYNKA</name>
<dbReference type="Pfam" id="PF00787">
    <property type="entry name" value="PX"/>
    <property type="match status" value="1"/>
</dbReference>
<accession>A0A9Q1EJQ6</accession>
<gene>
    <name evidence="4" type="ORF">SKAU_G00346410</name>
</gene>
<feature type="compositionally biased region" description="Polar residues" evidence="1">
    <location>
        <begin position="163"/>
        <end position="175"/>
    </location>
</feature>
<sequence>MASGGPLPGSAGVGDKRREPATGRPCPASCGASISSRDQHPLCIACMGVSHAQESLANPESCVHCIKMPVRILKRRWRVSAAPKENPGLDSTVASATANVKPSRSWGDMVDFPLDSPLPDNLLEHYEDEEGEGEGTEDDASAEALGDEVDEEEEEDAILIQPSRPSSALSGSTPPSVKEVDIHEVCKRAAAKLGLEWPASQTSAGEERDLYDGKWLPSRQPLGRQLLPAVPACMKEMRKYWDKPFRSRVPVKGYSSLEIHGGSDLGVGDPPLVKPAVAYHLHPNRRATLSSAGPSLPGKLERFTASMHQKVYKSASQTIQNLNTESLLAGYQSELLQEMGLSLDKGVPDPAVWEEICVVADLVLRVSRGAVQGVGRVMGLAVAGERALWLNLSSLPDQDKQVIMDSPFDPLKVKGLFGEAVNSMQQACDLRKKQGEAFNLCLPRKPTPRQQPPPRSGFTAAAAKNRTAAAKEPRGPNVEQAVSQQPRAPNQKPWGKHSFAAVAAVRQERGLQFIRPPQEGDSAPGTYVVRVLREGQGEAQFMFRTFDEFQELHNKLIILFPLWKLPGFPNKMVLGRTHIKDVAAKRKVELNSYLHSLMRSSSEVAQCDLVYTFFHPVARDDKTEGFEGMPKPPETMPLSPTSGRVEGEVKLSISYRNSTLFIMVMHIKDLVSDDGADPNPYVKTYLLPDPHKTSKRKTKISRKTRNPTFNEMLVYSGYSKETLQQRELQLSVLSAESLRENCYLGGVTLGLQDFDLSKETVRWYKLTAVPYF</sequence>
<comment type="caution">
    <text evidence="4">The sequence shown here is derived from an EMBL/GenBank/DDBJ whole genome shotgun (WGS) entry which is preliminary data.</text>
</comment>
<reference evidence="4" key="1">
    <citation type="journal article" date="2023" name="Science">
        <title>Genome structures resolve the early diversification of teleost fishes.</title>
        <authorList>
            <person name="Parey E."/>
            <person name="Louis A."/>
            <person name="Montfort J."/>
            <person name="Bouchez O."/>
            <person name="Roques C."/>
            <person name="Iampietro C."/>
            <person name="Lluch J."/>
            <person name="Castinel A."/>
            <person name="Donnadieu C."/>
            <person name="Desvignes T."/>
            <person name="Floi Bucao C."/>
            <person name="Jouanno E."/>
            <person name="Wen M."/>
            <person name="Mejri S."/>
            <person name="Dirks R."/>
            <person name="Jansen H."/>
            <person name="Henkel C."/>
            <person name="Chen W.J."/>
            <person name="Zahm M."/>
            <person name="Cabau C."/>
            <person name="Klopp C."/>
            <person name="Thompson A.W."/>
            <person name="Robinson-Rechavi M."/>
            <person name="Braasch I."/>
            <person name="Lecointre G."/>
            <person name="Bobe J."/>
            <person name="Postlethwait J.H."/>
            <person name="Berthelot C."/>
            <person name="Roest Crollius H."/>
            <person name="Guiguen Y."/>
        </authorList>
    </citation>
    <scope>NUCLEOTIDE SEQUENCE</scope>
    <source>
        <strain evidence="4">WJC10195</strain>
    </source>
</reference>
<dbReference type="GO" id="GO:0042043">
    <property type="term" value="F:neurexin family protein binding"/>
    <property type="evidence" value="ECO:0007669"/>
    <property type="project" value="TreeGrafter"/>
</dbReference>
<dbReference type="OrthoDB" id="8956235at2759"/>
<evidence type="ECO:0000256" key="1">
    <source>
        <dbReference type="SAM" id="MobiDB-lite"/>
    </source>
</evidence>
<dbReference type="Gene3D" id="3.30.1520.10">
    <property type="entry name" value="Phox-like domain"/>
    <property type="match status" value="1"/>
</dbReference>
<dbReference type="CDD" id="cd08381">
    <property type="entry name" value="C2B_PI3K_class_II"/>
    <property type="match status" value="1"/>
</dbReference>
<dbReference type="AlphaFoldDB" id="A0A9Q1EJQ6"/>
<dbReference type="Pfam" id="PF00168">
    <property type="entry name" value="C2"/>
    <property type="match status" value="1"/>
</dbReference>
<evidence type="ECO:0000259" key="3">
    <source>
        <dbReference type="PROSITE" id="PS50195"/>
    </source>
</evidence>